<keyword evidence="2" id="KW-1185">Reference proteome</keyword>
<gene>
    <name evidence="1" type="ORF">L1987_63356</name>
</gene>
<protein>
    <submittedName>
        <fullName evidence="1">Uncharacterized protein</fullName>
    </submittedName>
</protein>
<evidence type="ECO:0000313" key="2">
    <source>
        <dbReference type="Proteomes" id="UP001056120"/>
    </source>
</evidence>
<proteinExistence type="predicted"/>
<organism evidence="1 2">
    <name type="scientific">Smallanthus sonchifolius</name>
    <dbReference type="NCBI Taxonomy" id="185202"/>
    <lineage>
        <taxon>Eukaryota</taxon>
        <taxon>Viridiplantae</taxon>
        <taxon>Streptophyta</taxon>
        <taxon>Embryophyta</taxon>
        <taxon>Tracheophyta</taxon>
        <taxon>Spermatophyta</taxon>
        <taxon>Magnoliopsida</taxon>
        <taxon>eudicotyledons</taxon>
        <taxon>Gunneridae</taxon>
        <taxon>Pentapetalae</taxon>
        <taxon>asterids</taxon>
        <taxon>campanulids</taxon>
        <taxon>Asterales</taxon>
        <taxon>Asteraceae</taxon>
        <taxon>Asteroideae</taxon>
        <taxon>Heliantheae alliance</taxon>
        <taxon>Millerieae</taxon>
        <taxon>Smallanthus</taxon>
    </lineage>
</organism>
<dbReference type="Proteomes" id="UP001056120">
    <property type="component" value="Linkage Group LG21"/>
</dbReference>
<dbReference type="EMBL" id="CM042038">
    <property type="protein sequence ID" value="KAI3732157.1"/>
    <property type="molecule type" value="Genomic_DNA"/>
</dbReference>
<reference evidence="1 2" key="2">
    <citation type="journal article" date="2022" name="Mol. Ecol. Resour.">
        <title>The genomes of chicory, endive, great burdock and yacon provide insights into Asteraceae paleo-polyploidization history and plant inulin production.</title>
        <authorList>
            <person name="Fan W."/>
            <person name="Wang S."/>
            <person name="Wang H."/>
            <person name="Wang A."/>
            <person name="Jiang F."/>
            <person name="Liu H."/>
            <person name="Zhao H."/>
            <person name="Xu D."/>
            <person name="Zhang Y."/>
        </authorList>
    </citation>
    <scope>NUCLEOTIDE SEQUENCE [LARGE SCALE GENOMIC DNA]</scope>
    <source>
        <strain evidence="2">cv. Yunnan</strain>
        <tissue evidence="1">Leaves</tissue>
    </source>
</reference>
<comment type="caution">
    <text evidence="1">The sequence shown here is derived from an EMBL/GenBank/DDBJ whole genome shotgun (WGS) entry which is preliminary data.</text>
</comment>
<sequence>METSLPYRGDSTAPRVNTNKKLPTVRGSRFETMALFIIVICVVPFCEIAIATQNLKNANLTREGGFGSVYKAD</sequence>
<accession>A0ACB9CD19</accession>
<name>A0ACB9CD19_9ASTR</name>
<evidence type="ECO:0000313" key="1">
    <source>
        <dbReference type="EMBL" id="KAI3732157.1"/>
    </source>
</evidence>
<reference evidence="2" key="1">
    <citation type="journal article" date="2022" name="Mol. Ecol. Resour.">
        <title>The genomes of chicory, endive, great burdock and yacon provide insights into Asteraceae palaeo-polyploidization history and plant inulin production.</title>
        <authorList>
            <person name="Fan W."/>
            <person name="Wang S."/>
            <person name="Wang H."/>
            <person name="Wang A."/>
            <person name="Jiang F."/>
            <person name="Liu H."/>
            <person name="Zhao H."/>
            <person name="Xu D."/>
            <person name="Zhang Y."/>
        </authorList>
    </citation>
    <scope>NUCLEOTIDE SEQUENCE [LARGE SCALE GENOMIC DNA]</scope>
    <source>
        <strain evidence="2">cv. Yunnan</strain>
    </source>
</reference>